<protein>
    <submittedName>
        <fullName evidence="1">Polymer-forming cytoskeletal protein</fullName>
    </submittedName>
</protein>
<accession>A0ABW2RDS5</accession>
<reference evidence="2" key="1">
    <citation type="journal article" date="2019" name="Int. J. Syst. Evol. Microbiol.">
        <title>The Global Catalogue of Microorganisms (GCM) 10K type strain sequencing project: providing services to taxonomists for standard genome sequencing and annotation.</title>
        <authorList>
            <consortium name="The Broad Institute Genomics Platform"/>
            <consortium name="The Broad Institute Genome Sequencing Center for Infectious Disease"/>
            <person name="Wu L."/>
            <person name="Ma J."/>
        </authorList>
    </citation>
    <scope>NUCLEOTIDE SEQUENCE [LARGE SCALE GENOMIC DNA]</scope>
    <source>
        <strain evidence="2">CCUG 54518</strain>
    </source>
</reference>
<dbReference type="Proteomes" id="UP001596495">
    <property type="component" value="Unassembled WGS sequence"/>
</dbReference>
<name>A0ABW2RDS5_9BURK</name>
<dbReference type="RefSeq" id="WP_382259779.1">
    <property type="nucleotide sequence ID" value="NZ_JBHTBX010000015.1"/>
</dbReference>
<dbReference type="EMBL" id="JBHTBX010000015">
    <property type="protein sequence ID" value="MFC7436257.1"/>
    <property type="molecule type" value="Genomic_DNA"/>
</dbReference>
<dbReference type="InterPro" id="IPR007607">
    <property type="entry name" value="BacA/B"/>
</dbReference>
<evidence type="ECO:0000313" key="1">
    <source>
        <dbReference type="EMBL" id="MFC7436257.1"/>
    </source>
</evidence>
<sequence length="142" mass="14678">MTSEPLTWDVALQEHDLTSILTTVSEKHFSRIGGGMTFEGAFFTATGCDVAGSVKGHISALPASTAPVRTHPGSSVCGEIHSPHVALYGQFDGLVHNPVGVTIVGASATVKGVIRYRILRSDGALLDTNLIKVDNAPGGAAP</sequence>
<evidence type="ECO:0000313" key="2">
    <source>
        <dbReference type="Proteomes" id="UP001596495"/>
    </source>
</evidence>
<gene>
    <name evidence="1" type="ORF">ACFQNJ_17245</name>
</gene>
<keyword evidence="2" id="KW-1185">Reference proteome</keyword>
<comment type="caution">
    <text evidence="1">The sequence shown here is derived from an EMBL/GenBank/DDBJ whole genome shotgun (WGS) entry which is preliminary data.</text>
</comment>
<organism evidence="1 2">
    <name type="scientific">Hydrogenophaga bisanensis</name>
    <dbReference type="NCBI Taxonomy" id="439611"/>
    <lineage>
        <taxon>Bacteria</taxon>
        <taxon>Pseudomonadati</taxon>
        <taxon>Pseudomonadota</taxon>
        <taxon>Betaproteobacteria</taxon>
        <taxon>Burkholderiales</taxon>
        <taxon>Comamonadaceae</taxon>
        <taxon>Hydrogenophaga</taxon>
    </lineage>
</organism>
<proteinExistence type="predicted"/>
<dbReference type="Pfam" id="PF04519">
    <property type="entry name" value="Bactofilin"/>
    <property type="match status" value="1"/>
</dbReference>